<reference evidence="3" key="1">
    <citation type="journal article" date="2019" name="J. Bacteriol.">
        <title>A Mutagenic Screen Identifies a TonB-Dependent Receptor Required for the Lanthanide Metal Switch in the Type I Methanotroph 'Methylotuvimicrobium buryatense' 5GB1C.</title>
        <authorList>
            <person name="Groom J.D."/>
            <person name="Ford S.M."/>
            <person name="Pesesky M.W."/>
            <person name="Lidstrom M.E."/>
        </authorList>
    </citation>
    <scope>NUCLEOTIDE SEQUENCE [LARGE SCALE GENOMIC DNA]</scope>
    <source>
        <strain evidence="3">5GB1C</strain>
    </source>
</reference>
<keyword evidence="3" id="KW-1185">Reference proteome</keyword>
<dbReference type="KEGG" id="mbur:EQU24_07125"/>
<proteinExistence type="predicted"/>
<dbReference type="EMBL" id="CP035467">
    <property type="protein sequence ID" value="QCW82049.1"/>
    <property type="molecule type" value="Genomic_DNA"/>
</dbReference>
<dbReference type="AlphaFoldDB" id="A0A4P9ULB2"/>
<accession>A0A4P9ULB2</accession>
<feature type="compositionally biased region" description="Gly residues" evidence="1">
    <location>
        <begin position="180"/>
        <end position="190"/>
    </location>
</feature>
<dbReference type="OrthoDB" id="21624at403"/>
<organism evidence="2 3">
    <name type="scientific">Methylotuvimicrobium buryatense</name>
    <name type="common">Methylomicrobium buryatense</name>
    <dbReference type="NCBI Taxonomy" id="95641"/>
    <lineage>
        <taxon>Bacteria</taxon>
        <taxon>Pseudomonadati</taxon>
        <taxon>Pseudomonadota</taxon>
        <taxon>Gammaproteobacteria</taxon>
        <taxon>Methylococcales</taxon>
        <taxon>Methylococcaceae</taxon>
        <taxon>Methylotuvimicrobium</taxon>
    </lineage>
</organism>
<sequence>MLSIEKLDKESKSANFHSNVHEGLAIAPANESSLVAEGAVTRPTGRREYVRVGSTAAFPAADACRSSNRPLSGTGIVLSIEKSDKESKSANFHSNVHEGLAIAPANESSLVAEGAVTRPTGRREYVRVGSTAAFPAADACRSSNRPFSGTGIVLSIEKSDKESKSANFHSKIGETAQTGIRGGQGVLHAG</sequence>
<name>A0A4P9ULB2_METBY</name>
<evidence type="ECO:0000256" key="1">
    <source>
        <dbReference type="SAM" id="MobiDB-lite"/>
    </source>
</evidence>
<evidence type="ECO:0000313" key="2">
    <source>
        <dbReference type="EMBL" id="QCW82049.1"/>
    </source>
</evidence>
<dbReference type="Proteomes" id="UP000305881">
    <property type="component" value="Chromosome"/>
</dbReference>
<gene>
    <name evidence="2" type="ORF">EQU24_07125</name>
</gene>
<feature type="region of interest" description="Disordered" evidence="1">
    <location>
        <begin position="160"/>
        <end position="190"/>
    </location>
</feature>
<protein>
    <submittedName>
        <fullName evidence="2">Uncharacterized protein</fullName>
    </submittedName>
</protein>
<dbReference type="STRING" id="675511.GCA_000341735_01594"/>
<evidence type="ECO:0000313" key="3">
    <source>
        <dbReference type="Proteomes" id="UP000305881"/>
    </source>
</evidence>